<reference evidence="1" key="1">
    <citation type="journal article" date="2003" name="Genome Biol.">
        <title>An integrated gene annotation and transcriptional profiling approach towards the full gene content of the Drosophila genome.</title>
        <authorList>
            <person name="Hild M."/>
            <person name="Beckmann B."/>
            <person name="Haas S.A."/>
            <person name="Koch B."/>
            <person name="Solovyev V."/>
            <person name="Busold C."/>
            <person name="Fellenberg K."/>
            <person name="Boutros M."/>
            <person name="Vingron M."/>
            <person name="Sauer F."/>
            <person name="Hoheisel J.D."/>
            <person name="Paro R."/>
        </authorList>
    </citation>
    <scope>NUCLEOTIDE SEQUENCE</scope>
</reference>
<sequence>MVEMGECCCDIFLAKQKRNGAKDAAIFTARQNGDKDIHIHIQLALPPAAIRLLHWRRRRPSRLHSTNENSNGTCGLMLYKN</sequence>
<evidence type="ECO:0000313" key="1">
    <source>
        <dbReference type="EMBL" id="DAA04107.1"/>
    </source>
</evidence>
<dbReference type="AlphaFoldDB" id="Q6IJW5"/>
<gene>
    <name evidence="1" type="ORF">HDC14087</name>
</gene>
<name>Q6IJW5_DROME</name>
<dbReference type="EMBL" id="BK002601">
    <property type="protein sequence ID" value="DAA04107.1"/>
    <property type="molecule type" value="Genomic_DNA"/>
</dbReference>
<accession>Q6IJW5</accession>
<protein>
    <submittedName>
        <fullName evidence="1">HDC14087</fullName>
    </submittedName>
</protein>
<organism evidence="1">
    <name type="scientific">Drosophila melanogaster</name>
    <name type="common">Fruit fly</name>
    <dbReference type="NCBI Taxonomy" id="7227"/>
    <lineage>
        <taxon>Eukaryota</taxon>
        <taxon>Metazoa</taxon>
        <taxon>Ecdysozoa</taxon>
        <taxon>Arthropoda</taxon>
        <taxon>Hexapoda</taxon>
        <taxon>Insecta</taxon>
        <taxon>Pterygota</taxon>
        <taxon>Neoptera</taxon>
        <taxon>Endopterygota</taxon>
        <taxon>Diptera</taxon>
        <taxon>Brachycera</taxon>
        <taxon>Muscomorpha</taxon>
        <taxon>Ephydroidea</taxon>
        <taxon>Drosophilidae</taxon>
        <taxon>Drosophila</taxon>
        <taxon>Sophophora</taxon>
    </lineage>
</organism>
<proteinExistence type="predicted"/>